<reference evidence="1 2" key="1">
    <citation type="submission" date="2020-08" db="EMBL/GenBank/DDBJ databases">
        <title>Oceanospirillum sp. nov. isolated from marine sediment.</title>
        <authorList>
            <person name="Ji X."/>
        </authorList>
    </citation>
    <scope>NUCLEOTIDE SEQUENCE [LARGE SCALE GENOMIC DNA]</scope>
    <source>
        <strain evidence="1 2">D5</strain>
    </source>
</reference>
<comment type="caution">
    <text evidence="1">The sequence shown here is derived from an EMBL/GenBank/DDBJ whole genome shotgun (WGS) entry which is preliminary data.</text>
</comment>
<name>A0A839IM19_9GAMM</name>
<dbReference type="EMBL" id="JACJFM010000006">
    <property type="protein sequence ID" value="MBB1486275.1"/>
    <property type="molecule type" value="Genomic_DNA"/>
</dbReference>
<evidence type="ECO:0000313" key="2">
    <source>
        <dbReference type="Proteomes" id="UP000565262"/>
    </source>
</evidence>
<accession>A0A839IM19</accession>
<gene>
    <name evidence="1" type="ORF">H4O21_06605</name>
</gene>
<evidence type="ECO:0000313" key="1">
    <source>
        <dbReference type="EMBL" id="MBB1486275.1"/>
    </source>
</evidence>
<keyword evidence="2" id="KW-1185">Reference proteome</keyword>
<dbReference type="Proteomes" id="UP000565262">
    <property type="component" value="Unassembled WGS sequence"/>
</dbReference>
<dbReference type="AlphaFoldDB" id="A0A839IM19"/>
<protein>
    <submittedName>
        <fullName evidence="1">Uncharacterized protein</fullName>
    </submittedName>
</protein>
<proteinExistence type="predicted"/>
<dbReference type="RefSeq" id="WP_182808055.1">
    <property type="nucleotide sequence ID" value="NZ_JACJFM010000006.1"/>
</dbReference>
<organism evidence="1 2">
    <name type="scientific">Oceanospirillum sediminis</name>
    <dbReference type="NCBI Taxonomy" id="2760088"/>
    <lineage>
        <taxon>Bacteria</taxon>
        <taxon>Pseudomonadati</taxon>
        <taxon>Pseudomonadota</taxon>
        <taxon>Gammaproteobacteria</taxon>
        <taxon>Oceanospirillales</taxon>
        <taxon>Oceanospirillaceae</taxon>
        <taxon>Oceanospirillum</taxon>
    </lineage>
</organism>
<sequence>MNLRKLINRTDEYLRTEERKRKEKRKYLKQVTRKLREHEKSLKAQLEDCSDSELKKRLNKEIMLAHAQRKKGVKLIKSLKKKKSKSKTEKN</sequence>